<accession>A0A7Z0EDA5</accession>
<protein>
    <recommendedName>
        <fullName evidence="5">Cell division protein FtsL</fullName>
    </recommendedName>
</protein>
<sequence length="204" mass="20778">MSDNLARVMRPAALPEHTIDHGPAQRQLHIVTTRSQRKARPRIIYAFTAITGIVVIICVQLLVSVGVSQGAYQISSLQNAQVELSRTAESVRENLVRVSSPQALSANAEALGMVSNSNPVYLRLSDGAVLGAPSAATASGVKAAALVPNSLLVGMPLVTQIPQTDVPVAGPAPSPAGATAPAPAPAPVAPAPPTGGGLPTPTTR</sequence>
<evidence type="ECO:0000313" key="3">
    <source>
        <dbReference type="EMBL" id="NYJ18812.1"/>
    </source>
</evidence>
<feature type="transmembrane region" description="Helical" evidence="2">
    <location>
        <begin position="43"/>
        <end position="63"/>
    </location>
</feature>
<evidence type="ECO:0000313" key="4">
    <source>
        <dbReference type="Proteomes" id="UP000537260"/>
    </source>
</evidence>
<keyword evidence="2" id="KW-1133">Transmembrane helix</keyword>
<evidence type="ECO:0000256" key="1">
    <source>
        <dbReference type="SAM" id="MobiDB-lite"/>
    </source>
</evidence>
<feature type="compositionally biased region" description="Low complexity" evidence="1">
    <location>
        <begin position="166"/>
        <end position="181"/>
    </location>
</feature>
<feature type="region of interest" description="Disordered" evidence="1">
    <location>
        <begin position="166"/>
        <end position="204"/>
    </location>
</feature>
<gene>
    <name evidence="3" type="ORF">HNR05_000603</name>
</gene>
<dbReference type="AlphaFoldDB" id="A0A7Z0EDA5"/>
<name>A0A7Z0EDA5_9MICO</name>
<feature type="compositionally biased region" description="Pro residues" evidence="1">
    <location>
        <begin position="182"/>
        <end position="193"/>
    </location>
</feature>
<keyword evidence="2" id="KW-0472">Membrane</keyword>
<dbReference type="EMBL" id="JACCFM010000001">
    <property type="protein sequence ID" value="NYJ18812.1"/>
    <property type="molecule type" value="Genomic_DNA"/>
</dbReference>
<dbReference type="RefSeq" id="WP_179577669.1">
    <property type="nucleotide sequence ID" value="NZ_JACCFM010000001.1"/>
</dbReference>
<keyword evidence="4" id="KW-1185">Reference proteome</keyword>
<comment type="caution">
    <text evidence="3">The sequence shown here is derived from an EMBL/GenBank/DDBJ whole genome shotgun (WGS) entry which is preliminary data.</text>
</comment>
<proteinExistence type="predicted"/>
<keyword evidence="2" id="KW-0812">Transmembrane</keyword>
<evidence type="ECO:0008006" key="5">
    <source>
        <dbReference type="Google" id="ProtNLM"/>
    </source>
</evidence>
<reference evidence="3 4" key="1">
    <citation type="submission" date="2020-07" db="EMBL/GenBank/DDBJ databases">
        <title>Sequencing the genomes of 1000 actinobacteria strains.</title>
        <authorList>
            <person name="Klenk H.-P."/>
        </authorList>
    </citation>
    <scope>NUCLEOTIDE SEQUENCE [LARGE SCALE GENOMIC DNA]</scope>
    <source>
        <strain evidence="3 4">LI1</strain>
    </source>
</reference>
<dbReference type="Proteomes" id="UP000537260">
    <property type="component" value="Unassembled WGS sequence"/>
</dbReference>
<evidence type="ECO:0000256" key="2">
    <source>
        <dbReference type="SAM" id="Phobius"/>
    </source>
</evidence>
<organism evidence="3 4">
    <name type="scientific">Glaciibacter psychrotolerans</name>
    <dbReference type="NCBI Taxonomy" id="670054"/>
    <lineage>
        <taxon>Bacteria</taxon>
        <taxon>Bacillati</taxon>
        <taxon>Actinomycetota</taxon>
        <taxon>Actinomycetes</taxon>
        <taxon>Micrococcales</taxon>
        <taxon>Microbacteriaceae</taxon>
        <taxon>Glaciibacter</taxon>
    </lineage>
</organism>